<name>A0ABP0P597_9DINO</name>
<reference evidence="2 3" key="1">
    <citation type="submission" date="2024-02" db="EMBL/GenBank/DDBJ databases">
        <authorList>
            <person name="Chen Y."/>
            <person name="Shah S."/>
            <person name="Dougan E. K."/>
            <person name="Thang M."/>
            <person name="Chan C."/>
        </authorList>
    </citation>
    <scope>NUCLEOTIDE SEQUENCE [LARGE SCALE GENOMIC DNA]</scope>
</reference>
<dbReference type="SUPFAM" id="SSF53335">
    <property type="entry name" value="S-adenosyl-L-methionine-dependent methyltransferases"/>
    <property type="match status" value="1"/>
</dbReference>
<feature type="region of interest" description="Disordered" evidence="1">
    <location>
        <begin position="937"/>
        <end position="957"/>
    </location>
</feature>
<dbReference type="EMBL" id="CAXAMN010022580">
    <property type="protein sequence ID" value="CAK9070941.1"/>
    <property type="molecule type" value="Genomic_DNA"/>
</dbReference>
<keyword evidence="3" id="KW-1185">Reference proteome</keyword>
<dbReference type="Proteomes" id="UP001642484">
    <property type="component" value="Unassembled WGS sequence"/>
</dbReference>
<feature type="region of interest" description="Disordered" evidence="1">
    <location>
        <begin position="824"/>
        <end position="858"/>
    </location>
</feature>
<evidence type="ECO:0000313" key="3">
    <source>
        <dbReference type="Proteomes" id="UP001642484"/>
    </source>
</evidence>
<gene>
    <name evidence="2" type="ORF">CCMP2556_LOCUS34912</name>
</gene>
<sequence length="1563" mass="174892">MLNSSAQAFWKPEIQALLPQLFKRPGLATNVLGPAVKENQAVRLDADCLRHHRKCRLQTARRHLAGTICVAYSKRGAGLATDDPTIIPTMAWLALRRLCQEPSVIQENVRGCPPTLFQEFLGDLYYLQVIEADAVEYGSSCARTRQFIVMKHRKKVLAEMSPLARFLRRFHRAVNYTWREHFFVDLMNDTDDILRSEAEAELRWAINRPTSKAHNRREEPLDLSDPAIFFSALTETESMYLESYNSQFPGQCWSLNQDPDSGHGSTSTEWSLQTVISNCHLMWYHEMPQPRWMFAREVLSCLGYPVVPGVFNYKSGSSTPFARLCSFNWDRDPPRSARTMCEQAGNSMHLFVMTALELHTLVNYQYAYVPPLIANLALAAKNLRRAREHQKHGPPMKRVMPPRRHGIDSSERNTNEKGEEKTKETPVLLPFPGILTGLDPKTDKSKVKEDIYNREKNLSVEYLWGSLDGAPLVDAILSWFSDTEIEHLPWYFTSEEDSCQYRTIQRHPLSRRIQEKTVLRYRRRIQTEGLSQRVSGEAVMMWKSEDRKYPLMALAFNHRAEAFYRADEVETEQGECNPYVKSAKDKGLTRVPVLHPGTGDRIASKLIKLMNEYHEGSGISFIDFFDEALSLESLWKTHCTESRLTSHNPNYASLQQQFILGAAKSADFSSLFSCWEHYKDTVALVHSMSRLGIKESFEEWCNNNVEFLEGSISPQKVITQMHSIALLVQGNMRRYYSKSLQAIVVLEALTLFLQYSAVGVKIEPKWIFKEGSAENTRLMNLINLPMLKSQAIKKLTSSSSASNQVQRSADKDSLKKRIKSEFAKALESGSSSSSVNEPNTGGGDENEQEVDPKRQRTGKNLLKSIAFKGYDEREKASYDVNIMSFQNDTSRPVTALDEILSALLFACKLFEKETGNQTSSEANNQSASLSAKKKKSSGDFALGAGDGSSDKDPEKEMEELVQKYHPALSFCLMMWLNFAFTGETVVNCKLFRAYSLLRTELQNVMIKDKKGKKGAKDQADGSISALRLAEILCKTFSGAAAECVAAEDDDDEDAALNRIMTVVRSKQQEIMQPLKQFMQECINLPLTLHAAPRDAMADLASLGKLRTGHGKAASSTNIRDLTHVMSLIKGTIEGALPFTWLAFGMDVVEIFNSRGYFPQGTEEVFPTTSQLQALISLRSRYVLSILIEAKDSFEMWKISLPEGLIQLLSSLAPVMKLFPSGAGSSSGSTSNMEETASKQAGALVSLITAYDNLQPPSTWVEAWVSLLAAGKDFKELGPFLEKNTGISQSTIAASVKQQRVQTETPAPADDDQAGRVETSSTGKVDGNDEEMTPKLKMEVAAKAEDVSAEPSASTIQHMLCLNAVNTFIDMSHEGSEYLHHSEHAKTLGLHAADMFSAQGLKVLEHKLTCVVWKSFDAFSTGKDSVFLNLQSQDSKSRVQIKRPVSKDLCLPFAGPVTQNPQVVKDGKGFHVTTLFGLPFYISALSGDVLSQDVLVPAWTVRSVTKADAAYFLPGSTKAQVLLQVPDHVEKPTLLDVELMFVHPSQMEEAKQTAKEYCYKFGRY</sequence>
<comment type="caution">
    <text evidence="2">The sequence shown here is derived from an EMBL/GenBank/DDBJ whole genome shotgun (WGS) entry which is preliminary data.</text>
</comment>
<feature type="region of interest" description="Disordered" evidence="1">
    <location>
        <begin position="1296"/>
        <end position="1332"/>
    </location>
</feature>
<protein>
    <submittedName>
        <fullName evidence="2">Uncharacterized protein</fullName>
    </submittedName>
</protein>
<feature type="compositionally biased region" description="Basic and acidic residues" evidence="1">
    <location>
        <begin position="405"/>
        <end position="424"/>
    </location>
</feature>
<accession>A0ABP0P597</accession>
<feature type="non-terminal residue" evidence="2">
    <location>
        <position position="1563"/>
    </location>
</feature>
<proteinExistence type="predicted"/>
<feature type="compositionally biased region" description="Basic and acidic residues" evidence="1">
    <location>
        <begin position="948"/>
        <end position="957"/>
    </location>
</feature>
<evidence type="ECO:0000313" key="2">
    <source>
        <dbReference type="EMBL" id="CAK9070941.1"/>
    </source>
</evidence>
<organism evidence="2 3">
    <name type="scientific">Durusdinium trenchii</name>
    <dbReference type="NCBI Taxonomy" id="1381693"/>
    <lineage>
        <taxon>Eukaryota</taxon>
        <taxon>Sar</taxon>
        <taxon>Alveolata</taxon>
        <taxon>Dinophyceae</taxon>
        <taxon>Suessiales</taxon>
        <taxon>Symbiodiniaceae</taxon>
        <taxon>Durusdinium</taxon>
    </lineage>
</organism>
<evidence type="ECO:0000256" key="1">
    <source>
        <dbReference type="SAM" id="MobiDB-lite"/>
    </source>
</evidence>
<feature type="region of interest" description="Disordered" evidence="1">
    <location>
        <begin position="387"/>
        <end position="424"/>
    </location>
</feature>
<feature type="compositionally biased region" description="Basic residues" evidence="1">
    <location>
        <begin position="387"/>
        <end position="404"/>
    </location>
</feature>
<dbReference type="InterPro" id="IPR029063">
    <property type="entry name" value="SAM-dependent_MTases_sf"/>
</dbReference>